<dbReference type="CDD" id="cd00082">
    <property type="entry name" value="HisKA"/>
    <property type="match status" value="1"/>
</dbReference>
<dbReference type="AlphaFoldDB" id="G4SZ55"/>
<dbReference type="Gene3D" id="3.30.565.10">
    <property type="entry name" value="Histidine kinase-like ATPase, C-terminal domain"/>
    <property type="match status" value="1"/>
</dbReference>
<dbReference type="SMART" id="SM00388">
    <property type="entry name" value="HisKA"/>
    <property type="match status" value="1"/>
</dbReference>
<dbReference type="PROSITE" id="PS50112">
    <property type="entry name" value="PAS"/>
    <property type="match status" value="1"/>
</dbReference>
<dbReference type="Gene3D" id="1.10.490.10">
    <property type="entry name" value="Globins"/>
    <property type="match status" value="1"/>
</dbReference>
<dbReference type="PANTHER" id="PTHR43304:SF1">
    <property type="entry name" value="PAC DOMAIN-CONTAINING PROTEIN"/>
    <property type="match status" value="1"/>
</dbReference>
<dbReference type="Pfam" id="PF00512">
    <property type="entry name" value="HisKA"/>
    <property type="match status" value="1"/>
</dbReference>
<dbReference type="InterPro" id="IPR000700">
    <property type="entry name" value="PAS-assoc_C"/>
</dbReference>
<dbReference type="GO" id="GO:0019825">
    <property type="term" value="F:oxygen binding"/>
    <property type="evidence" value="ECO:0007669"/>
    <property type="project" value="InterPro"/>
</dbReference>
<dbReference type="Pfam" id="PF02518">
    <property type="entry name" value="HATPase_c"/>
    <property type="match status" value="1"/>
</dbReference>
<dbReference type="InterPro" id="IPR036097">
    <property type="entry name" value="HisK_dim/P_sf"/>
</dbReference>
<dbReference type="Pfam" id="PF11563">
    <property type="entry name" value="Protoglobin"/>
    <property type="match status" value="1"/>
</dbReference>
<dbReference type="CDD" id="cd00130">
    <property type="entry name" value="PAS"/>
    <property type="match status" value="1"/>
</dbReference>
<dbReference type="InterPro" id="IPR036890">
    <property type="entry name" value="HATPase_C_sf"/>
</dbReference>
<evidence type="ECO:0000313" key="9">
    <source>
        <dbReference type="EMBL" id="CCE22205.1"/>
    </source>
</evidence>
<dbReference type="InterPro" id="IPR001610">
    <property type="entry name" value="PAC"/>
</dbReference>
<reference evidence="10" key="1">
    <citation type="journal article" date="2012" name="J. Bacteriol.">
        <title>Genome sequence of the haloalkaliphilic methanotrophic bacterium Methylomicrobium alcaliphilum 20Z.</title>
        <authorList>
            <person name="Vuilleumier S."/>
            <person name="Khmelenina V.N."/>
            <person name="Bringel F."/>
            <person name="Reshetnikov A.S."/>
            <person name="Lajus A."/>
            <person name="Mangenot S."/>
            <person name="Rouy Z."/>
            <person name="Op den Camp H.J."/>
            <person name="Jetten M.S."/>
            <person name="Dispirito A.A."/>
            <person name="Dunfield P."/>
            <person name="Klotz M.G."/>
            <person name="Semrau J.D."/>
            <person name="Stein L.Y."/>
            <person name="Barbe V."/>
            <person name="Medigue C."/>
            <person name="Trotsenko Y.A."/>
            <person name="Kalyuzhnaya M.G."/>
        </authorList>
    </citation>
    <scope>NUCLEOTIDE SEQUENCE [LARGE SCALE GENOMIC DNA]</scope>
    <source>
        <strain evidence="10">DSM 19304 / NCIMB 14124 / VKM B-2133 / 20Z</strain>
    </source>
</reference>
<evidence type="ECO:0000259" key="8">
    <source>
        <dbReference type="PROSITE" id="PS50113"/>
    </source>
</evidence>
<protein>
    <recommendedName>
        <fullName evidence="2">histidine kinase</fullName>
        <ecNumber evidence="2">2.7.13.3</ecNumber>
    </recommendedName>
</protein>
<sequence length="530" mass="60754">MDDLHSVRAISDQELSDRLALIQLSARDIELLKNLHVRLKDIRMDFLDDFYVQMLQFDETSKLLSDPEQVERLKTKQAAYFERLIEGRYDHDYVKDRVQIGATHHRIGLKPQWYIGAYHFYLAWLFEQMQRTPLNEDKECYEVLLAVIKVILFDIELAIDAYFQADHDMLRLMAQVFESNVEGVLISDTRGRILHANRKVSSIAGYSHEELLRLPVTTLLAPQERNMFVDYWRGIKVGSPWQGETYLQKRDGKSFPAWVNVSAVMDDNNQVTHFVIEFSDISAYRLAQEALQQRTEELARSNKELEQFAYVASHDLQEPLRMVASFTQLLARRYEGKLDADADEFIRYAVDGATRMQTLINDLLAYSRVGTRVKPFEAMSLEIVLQKALDNLRLAVEESGAEIVRPTLPAIMGDAVQLTQLFQNLIANAIKFRGEASPKINISVSCSDDFWRVELNDNGIGIAPEFFERIFVIFQRLHTKEDYPGTGIGLAICKKIVERHGGTISVESEPGQGATFIVILPKIKSEEVNQ</sequence>
<evidence type="ECO:0000313" key="10">
    <source>
        <dbReference type="Proteomes" id="UP000008315"/>
    </source>
</evidence>
<dbReference type="KEGG" id="mah:MEALZ_0507"/>
<gene>
    <name evidence="9" type="ordered locus">MEALZ_0507</name>
</gene>
<dbReference type="SUPFAM" id="SSF47384">
    <property type="entry name" value="Homodimeric domain of signal transducing histidine kinase"/>
    <property type="match status" value="1"/>
</dbReference>
<feature type="domain" description="PAC" evidence="8">
    <location>
        <begin position="241"/>
        <end position="293"/>
    </location>
</feature>
<dbReference type="SUPFAM" id="SSF46458">
    <property type="entry name" value="Globin-like"/>
    <property type="match status" value="1"/>
</dbReference>
<dbReference type="InterPro" id="IPR003594">
    <property type="entry name" value="HATPase_dom"/>
</dbReference>
<keyword evidence="3" id="KW-0597">Phosphoprotein</keyword>
<dbReference type="GO" id="GO:0020037">
    <property type="term" value="F:heme binding"/>
    <property type="evidence" value="ECO:0007669"/>
    <property type="project" value="InterPro"/>
</dbReference>
<dbReference type="InterPro" id="IPR052162">
    <property type="entry name" value="Sensor_kinase/Photoreceptor"/>
</dbReference>
<dbReference type="SUPFAM" id="SSF55874">
    <property type="entry name" value="ATPase domain of HSP90 chaperone/DNA topoisomerase II/histidine kinase"/>
    <property type="match status" value="1"/>
</dbReference>
<dbReference type="SMART" id="SM00086">
    <property type="entry name" value="PAC"/>
    <property type="match status" value="1"/>
</dbReference>
<dbReference type="GO" id="GO:0005886">
    <property type="term" value="C:plasma membrane"/>
    <property type="evidence" value="ECO:0007669"/>
    <property type="project" value="UniProtKB-ARBA"/>
</dbReference>
<evidence type="ECO:0000259" key="6">
    <source>
        <dbReference type="PROSITE" id="PS50109"/>
    </source>
</evidence>
<dbReference type="InterPro" id="IPR005467">
    <property type="entry name" value="His_kinase_dom"/>
</dbReference>
<accession>G4SZ55</accession>
<dbReference type="SMART" id="SM00091">
    <property type="entry name" value="PAS"/>
    <property type="match status" value="1"/>
</dbReference>
<dbReference type="SMART" id="SM00387">
    <property type="entry name" value="HATPase_c"/>
    <property type="match status" value="1"/>
</dbReference>
<dbReference type="STRING" id="1091494.MEALZ_0507"/>
<dbReference type="FunFam" id="3.30.565.10:FF:000006">
    <property type="entry name" value="Sensor histidine kinase WalK"/>
    <property type="match status" value="1"/>
</dbReference>
<evidence type="ECO:0000256" key="5">
    <source>
        <dbReference type="ARBA" id="ARBA00022777"/>
    </source>
</evidence>
<dbReference type="PROSITE" id="PS50113">
    <property type="entry name" value="PAC"/>
    <property type="match status" value="1"/>
</dbReference>
<dbReference type="SUPFAM" id="SSF55785">
    <property type="entry name" value="PYP-like sensor domain (PAS domain)"/>
    <property type="match status" value="1"/>
</dbReference>
<dbReference type="PANTHER" id="PTHR43304">
    <property type="entry name" value="PHYTOCHROME-LIKE PROTEIN CPH1"/>
    <property type="match status" value="1"/>
</dbReference>
<dbReference type="HOGENOM" id="CLU_000445_114_71_6"/>
<dbReference type="EC" id="2.7.13.3" evidence="2"/>
<name>G4SZ55_META2</name>
<evidence type="ECO:0000256" key="4">
    <source>
        <dbReference type="ARBA" id="ARBA00022679"/>
    </source>
</evidence>
<feature type="domain" description="PAS" evidence="7">
    <location>
        <begin position="169"/>
        <end position="226"/>
    </location>
</feature>
<evidence type="ECO:0000256" key="2">
    <source>
        <dbReference type="ARBA" id="ARBA00012438"/>
    </source>
</evidence>
<dbReference type="InterPro" id="IPR003661">
    <property type="entry name" value="HisK_dim/P_dom"/>
</dbReference>
<proteinExistence type="predicted"/>
<dbReference type="InterPro" id="IPR009050">
    <property type="entry name" value="Globin-like_sf"/>
</dbReference>
<dbReference type="PROSITE" id="PS50109">
    <property type="entry name" value="HIS_KIN"/>
    <property type="match status" value="1"/>
</dbReference>
<dbReference type="InterPro" id="IPR044398">
    <property type="entry name" value="Globin-sensor_dom"/>
</dbReference>
<comment type="catalytic activity">
    <reaction evidence="1">
        <text>ATP + protein L-histidine = ADP + protein N-phospho-L-histidine.</text>
        <dbReference type="EC" id="2.7.13.3"/>
    </reaction>
</comment>
<evidence type="ECO:0000256" key="1">
    <source>
        <dbReference type="ARBA" id="ARBA00000085"/>
    </source>
</evidence>
<evidence type="ECO:0000256" key="3">
    <source>
        <dbReference type="ARBA" id="ARBA00022553"/>
    </source>
</evidence>
<keyword evidence="4" id="KW-0808">Transferase</keyword>
<dbReference type="Proteomes" id="UP000008315">
    <property type="component" value="Chromosome"/>
</dbReference>
<dbReference type="GO" id="GO:0000155">
    <property type="term" value="F:phosphorelay sensor kinase activity"/>
    <property type="evidence" value="ECO:0007669"/>
    <property type="project" value="InterPro"/>
</dbReference>
<dbReference type="PRINTS" id="PR00344">
    <property type="entry name" value="BCTRLSENSOR"/>
</dbReference>
<dbReference type="InterPro" id="IPR000014">
    <property type="entry name" value="PAS"/>
</dbReference>
<dbReference type="EMBL" id="FO082060">
    <property type="protein sequence ID" value="CCE22205.1"/>
    <property type="molecule type" value="Genomic_DNA"/>
</dbReference>
<dbReference type="InterPro" id="IPR004358">
    <property type="entry name" value="Sig_transdc_His_kin-like_C"/>
</dbReference>
<dbReference type="RefSeq" id="WP_014147013.1">
    <property type="nucleotide sequence ID" value="NC_016112.1"/>
</dbReference>
<dbReference type="InterPro" id="IPR012292">
    <property type="entry name" value="Globin/Proto"/>
</dbReference>
<dbReference type="Pfam" id="PF13426">
    <property type="entry name" value="PAS_9"/>
    <property type="match status" value="1"/>
</dbReference>
<organism evidence="9 10">
    <name type="scientific">Methylotuvimicrobium alcaliphilum (strain DSM 19304 / NCIMB 14124 / VKM B-2133 / 20Z)</name>
    <name type="common">Methylomicrobium alcaliphilum</name>
    <dbReference type="NCBI Taxonomy" id="1091494"/>
    <lineage>
        <taxon>Bacteria</taxon>
        <taxon>Pseudomonadati</taxon>
        <taxon>Pseudomonadota</taxon>
        <taxon>Gammaproteobacteria</taxon>
        <taxon>Methylococcales</taxon>
        <taxon>Methylococcaceae</taxon>
        <taxon>Methylotuvimicrobium</taxon>
    </lineage>
</organism>
<evidence type="ECO:0000259" key="7">
    <source>
        <dbReference type="PROSITE" id="PS50112"/>
    </source>
</evidence>
<feature type="domain" description="Histidine kinase" evidence="6">
    <location>
        <begin position="311"/>
        <end position="524"/>
    </location>
</feature>
<keyword evidence="5 9" id="KW-0418">Kinase</keyword>
<dbReference type="InterPro" id="IPR035965">
    <property type="entry name" value="PAS-like_dom_sf"/>
</dbReference>
<dbReference type="Gene3D" id="3.30.450.20">
    <property type="entry name" value="PAS domain"/>
    <property type="match status" value="1"/>
</dbReference>
<dbReference type="NCBIfam" id="TIGR00229">
    <property type="entry name" value="sensory_box"/>
    <property type="match status" value="1"/>
</dbReference>
<dbReference type="Gene3D" id="1.10.287.130">
    <property type="match status" value="1"/>
</dbReference>
<dbReference type="PATRIC" id="fig|271065.3.peg.523"/>
<keyword evidence="10" id="KW-1185">Reference proteome</keyword>